<feature type="domain" description="N-acetyltransferase" evidence="2">
    <location>
        <begin position="1"/>
        <end position="165"/>
    </location>
</feature>
<accession>A0ABT1KRV8</accession>
<evidence type="ECO:0000313" key="3">
    <source>
        <dbReference type="EMBL" id="MCP3420478.1"/>
    </source>
</evidence>
<dbReference type="Pfam" id="PF13302">
    <property type="entry name" value="Acetyltransf_3"/>
    <property type="match status" value="1"/>
</dbReference>
<dbReference type="SUPFAM" id="SSF55729">
    <property type="entry name" value="Acyl-CoA N-acyltransferases (Nat)"/>
    <property type="match status" value="1"/>
</dbReference>
<dbReference type="Proteomes" id="UP001204524">
    <property type="component" value="Unassembled WGS sequence"/>
</dbReference>
<feature type="region of interest" description="Disordered" evidence="1">
    <location>
        <begin position="9"/>
        <end position="28"/>
    </location>
</feature>
<dbReference type="EMBL" id="JANARS010000001">
    <property type="protein sequence ID" value="MCP3420478.1"/>
    <property type="molecule type" value="Genomic_DNA"/>
</dbReference>
<dbReference type="PROSITE" id="PS51186">
    <property type="entry name" value="GNAT"/>
    <property type="match status" value="1"/>
</dbReference>
<proteinExistence type="predicted"/>
<evidence type="ECO:0000313" key="4">
    <source>
        <dbReference type="Proteomes" id="UP001204524"/>
    </source>
</evidence>
<organism evidence="3 4">
    <name type="scientific">Nocardioides pinisoli</name>
    <dbReference type="NCBI Taxonomy" id="2950279"/>
    <lineage>
        <taxon>Bacteria</taxon>
        <taxon>Bacillati</taxon>
        <taxon>Actinomycetota</taxon>
        <taxon>Actinomycetes</taxon>
        <taxon>Propionibacteriales</taxon>
        <taxon>Nocardioidaceae</taxon>
        <taxon>Nocardioides</taxon>
    </lineage>
</organism>
<protein>
    <submittedName>
        <fullName evidence="3">GNAT family N-acetyltransferase</fullName>
    </submittedName>
</protein>
<dbReference type="InterPro" id="IPR000182">
    <property type="entry name" value="GNAT_dom"/>
</dbReference>
<dbReference type="InterPro" id="IPR016181">
    <property type="entry name" value="Acyl_CoA_acyltransferase"/>
</dbReference>
<sequence length="194" mass="21055">MREHDLPLLTELQPHDYEHDPSAPAVPGEELAEHRRRLVYQGYWRSLGTWSPASWCLDFAVEHDGTIVGVQSLEAADFLDLRTVDSGSWLVESARGRGIGIAMRTAVLALAFDHLGALAAVTSARSDNAASLGVSRHVGYRDNGVSLNQSGRGLVELAHMRLTAEEWRASGAGGRVTVSGVDPCRRWFGLSSAH</sequence>
<name>A0ABT1KRV8_9ACTN</name>
<gene>
    <name evidence="3" type="ORF">NCI01_01590</name>
</gene>
<evidence type="ECO:0000256" key="1">
    <source>
        <dbReference type="SAM" id="MobiDB-lite"/>
    </source>
</evidence>
<comment type="caution">
    <text evidence="3">The sequence shown here is derived from an EMBL/GenBank/DDBJ whole genome shotgun (WGS) entry which is preliminary data.</text>
</comment>
<keyword evidence="4" id="KW-1185">Reference proteome</keyword>
<dbReference type="Gene3D" id="3.40.630.30">
    <property type="match status" value="1"/>
</dbReference>
<evidence type="ECO:0000259" key="2">
    <source>
        <dbReference type="PROSITE" id="PS51186"/>
    </source>
</evidence>
<reference evidence="3 4" key="1">
    <citation type="submission" date="2022-06" db="EMBL/GenBank/DDBJ databases">
        <authorList>
            <person name="So Y."/>
        </authorList>
    </citation>
    <scope>NUCLEOTIDE SEQUENCE [LARGE SCALE GENOMIC DNA]</scope>
    <source>
        <strain evidence="3 4">STR3</strain>
    </source>
</reference>